<comment type="caution">
    <text evidence="3">The sequence shown here is derived from an EMBL/GenBank/DDBJ whole genome shotgun (WGS) entry which is preliminary data.</text>
</comment>
<dbReference type="InParanoid" id="A0A2V0PFS9"/>
<feature type="compositionally biased region" description="Pro residues" evidence="1">
    <location>
        <begin position="334"/>
        <end position="347"/>
    </location>
</feature>
<dbReference type="CDD" id="cd00146">
    <property type="entry name" value="PKD"/>
    <property type="match status" value="1"/>
</dbReference>
<evidence type="ECO:0008006" key="5">
    <source>
        <dbReference type="Google" id="ProtNLM"/>
    </source>
</evidence>
<proteinExistence type="predicted"/>
<reference evidence="3 4" key="1">
    <citation type="journal article" date="2018" name="Sci. Rep.">
        <title>Raphidocelis subcapitata (=Pseudokirchneriella subcapitata) provides an insight into genome evolution and environmental adaptations in the Sphaeropleales.</title>
        <authorList>
            <person name="Suzuki S."/>
            <person name="Yamaguchi H."/>
            <person name="Nakajima N."/>
            <person name="Kawachi M."/>
        </authorList>
    </citation>
    <scope>NUCLEOTIDE SEQUENCE [LARGE SCALE GENOMIC DNA]</scope>
    <source>
        <strain evidence="3 4">NIES-35</strain>
    </source>
</reference>
<dbReference type="OrthoDB" id="10665746at2759"/>
<evidence type="ECO:0000313" key="4">
    <source>
        <dbReference type="Proteomes" id="UP000247498"/>
    </source>
</evidence>
<gene>
    <name evidence="3" type="ORF">Rsub_09609</name>
</gene>
<name>A0A2V0PFS9_9CHLO</name>
<dbReference type="Pfam" id="PF22352">
    <property type="entry name" value="K319L-like_PKD"/>
    <property type="match status" value="1"/>
</dbReference>
<dbReference type="Proteomes" id="UP000247498">
    <property type="component" value="Unassembled WGS sequence"/>
</dbReference>
<accession>A0A2V0PFS9</accession>
<dbReference type="SUPFAM" id="SSF49299">
    <property type="entry name" value="PKD domain"/>
    <property type="match status" value="1"/>
</dbReference>
<feature type="compositionally biased region" description="Pro residues" evidence="1">
    <location>
        <begin position="279"/>
        <end position="310"/>
    </location>
</feature>
<dbReference type="InterPro" id="IPR013783">
    <property type="entry name" value="Ig-like_fold"/>
</dbReference>
<organism evidence="3 4">
    <name type="scientific">Raphidocelis subcapitata</name>
    <dbReference type="NCBI Taxonomy" id="307507"/>
    <lineage>
        <taxon>Eukaryota</taxon>
        <taxon>Viridiplantae</taxon>
        <taxon>Chlorophyta</taxon>
        <taxon>core chlorophytes</taxon>
        <taxon>Chlorophyceae</taxon>
        <taxon>CS clade</taxon>
        <taxon>Sphaeropleales</taxon>
        <taxon>Selenastraceae</taxon>
        <taxon>Raphidocelis</taxon>
    </lineage>
</organism>
<feature type="compositionally biased region" description="Pro residues" evidence="1">
    <location>
        <begin position="363"/>
        <end position="383"/>
    </location>
</feature>
<evidence type="ECO:0000313" key="3">
    <source>
        <dbReference type="EMBL" id="GBF96753.1"/>
    </source>
</evidence>
<dbReference type="AlphaFoldDB" id="A0A2V0PFS9"/>
<dbReference type="Gene3D" id="2.60.40.10">
    <property type="entry name" value="Immunoglobulins"/>
    <property type="match status" value="1"/>
</dbReference>
<dbReference type="EMBL" id="BDRX01000086">
    <property type="protein sequence ID" value="GBF96753.1"/>
    <property type="molecule type" value="Genomic_DNA"/>
</dbReference>
<evidence type="ECO:0000256" key="2">
    <source>
        <dbReference type="SAM" id="SignalP"/>
    </source>
</evidence>
<evidence type="ECO:0000256" key="1">
    <source>
        <dbReference type="SAM" id="MobiDB-lite"/>
    </source>
</evidence>
<sequence length="481" mass="46490">MAFRLALVSLVLLAALASGIPAAAENALAVGTLGPAATPRGRSAHCGTRRALRQVAPEPATALPAPKRRRKGMKAAVAVPPVAPTGAPLAAAAVPPVAPAGIPLAAAAVPPVAPAGVPAAVLPAAAAAAAPADAAAAAAPATAAVQTAASAMAAQDSFQTLLSPSAVARVPATAAADVSGVASISADGADSTPIWGTSITDYAWQVSPAVPSAAAQPVTASGEKVALQLAPGTWTVQLTVTDSAGGQGSDNVTVVVTTIDGTAPPPALPPAGGAAAPLPAVPVQPAAPSPSPSPSPSLLPLLPPTLPSPQPAAAAASAAVAPLPSTAPAVAPVVVPPPATTPPPSTPPGGGQDISPAGGGDAPPKPSPPPGASPSPPASPPPAGGGASKPAGAKFGPMPWVPDIFEYCEQDGKGNVPTPDCFKYWCDLAENSSNADCDKLWEFCDGNGGKNWDLPECSAPCELEANLDDPRCLGEGDEKVN</sequence>
<keyword evidence="4" id="KW-1185">Reference proteome</keyword>
<feature type="chain" id="PRO_5016113760" description="PKD domain-containing protein" evidence="2">
    <location>
        <begin position="20"/>
        <end position="481"/>
    </location>
</feature>
<feature type="region of interest" description="Disordered" evidence="1">
    <location>
        <begin position="263"/>
        <end position="311"/>
    </location>
</feature>
<feature type="compositionally biased region" description="Gly residues" evidence="1">
    <location>
        <begin position="348"/>
        <end position="361"/>
    </location>
</feature>
<keyword evidence="2" id="KW-0732">Signal</keyword>
<feature type="region of interest" description="Disordered" evidence="1">
    <location>
        <begin position="334"/>
        <end position="395"/>
    </location>
</feature>
<feature type="signal peptide" evidence="2">
    <location>
        <begin position="1"/>
        <end position="19"/>
    </location>
</feature>
<dbReference type="InterPro" id="IPR035986">
    <property type="entry name" value="PKD_dom_sf"/>
</dbReference>
<protein>
    <recommendedName>
        <fullName evidence="5">PKD domain-containing protein</fullName>
    </recommendedName>
</protein>